<dbReference type="InterPro" id="IPR010295">
    <property type="entry name" value="DUF898"/>
</dbReference>
<dbReference type="Proteomes" id="UP000294650">
    <property type="component" value="Unassembled WGS sequence"/>
</dbReference>
<organism evidence="2 3">
    <name type="scientific">Melghiribacillus thermohalophilus</name>
    <dbReference type="NCBI Taxonomy" id="1324956"/>
    <lineage>
        <taxon>Bacteria</taxon>
        <taxon>Bacillati</taxon>
        <taxon>Bacillota</taxon>
        <taxon>Bacilli</taxon>
        <taxon>Bacillales</taxon>
        <taxon>Bacillaceae</taxon>
        <taxon>Melghiribacillus</taxon>
    </lineage>
</organism>
<dbReference type="AlphaFoldDB" id="A0A4R3N3S3"/>
<name>A0A4R3N3S3_9BACI</name>
<protein>
    <submittedName>
        <fullName evidence="2">Uncharacterized protein DUF898</fullName>
    </submittedName>
</protein>
<keyword evidence="1" id="KW-0812">Transmembrane</keyword>
<sequence>MEQAVTKKKESFFDGSRLEYIGISILGLLLTVFTVGLLYPYSIVMKMRWDVRHTVIDGKRLYFTGSAAGLFGTWIKIWLLGVITFTIYFWFASSRIKKWKVSHMHFE</sequence>
<gene>
    <name evidence="2" type="ORF">EDD68_107118</name>
</gene>
<evidence type="ECO:0000256" key="1">
    <source>
        <dbReference type="SAM" id="Phobius"/>
    </source>
</evidence>
<accession>A0A4R3N3S3</accession>
<dbReference type="Pfam" id="PF05987">
    <property type="entry name" value="DUF898"/>
    <property type="match status" value="1"/>
</dbReference>
<reference evidence="2 3" key="1">
    <citation type="submission" date="2019-03" db="EMBL/GenBank/DDBJ databases">
        <title>Genomic Encyclopedia of Type Strains, Phase IV (KMG-IV): sequencing the most valuable type-strain genomes for metagenomic binning, comparative biology and taxonomic classification.</title>
        <authorList>
            <person name="Goeker M."/>
        </authorList>
    </citation>
    <scope>NUCLEOTIDE SEQUENCE [LARGE SCALE GENOMIC DNA]</scope>
    <source>
        <strain evidence="2 3">DSM 25894</strain>
    </source>
</reference>
<dbReference type="OrthoDB" id="637345at2"/>
<dbReference type="EMBL" id="SMAN01000007">
    <property type="protein sequence ID" value="TCT23404.1"/>
    <property type="molecule type" value="Genomic_DNA"/>
</dbReference>
<dbReference type="RefSeq" id="WP_132371572.1">
    <property type="nucleotide sequence ID" value="NZ_SMAN01000007.1"/>
</dbReference>
<evidence type="ECO:0000313" key="3">
    <source>
        <dbReference type="Proteomes" id="UP000294650"/>
    </source>
</evidence>
<keyword evidence="1" id="KW-1133">Transmembrane helix</keyword>
<keyword evidence="1" id="KW-0472">Membrane</keyword>
<evidence type="ECO:0000313" key="2">
    <source>
        <dbReference type="EMBL" id="TCT23404.1"/>
    </source>
</evidence>
<feature type="transmembrane region" description="Helical" evidence="1">
    <location>
        <begin position="20"/>
        <end position="41"/>
    </location>
</feature>
<keyword evidence="3" id="KW-1185">Reference proteome</keyword>
<comment type="caution">
    <text evidence="2">The sequence shown here is derived from an EMBL/GenBank/DDBJ whole genome shotgun (WGS) entry which is preliminary data.</text>
</comment>
<proteinExistence type="predicted"/>
<feature type="transmembrane region" description="Helical" evidence="1">
    <location>
        <begin position="61"/>
        <end position="91"/>
    </location>
</feature>